<keyword evidence="1" id="KW-0479">Metal-binding</keyword>
<accession>A0A0T6B409</accession>
<protein>
    <recommendedName>
        <fullName evidence="7">C2HC/C3H-type domain-containing protein</fullName>
    </recommendedName>
</protein>
<dbReference type="AlphaFoldDB" id="A0A0T6B409"/>
<dbReference type="EMBL" id="LJIG01016037">
    <property type="protein sequence ID" value="KRT81805.1"/>
    <property type="molecule type" value="Genomic_DNA"/>
</dbReference>
<organism evidence="8 9">
    <name type="scientific">Oryctes borbonicus</name>
    <dbReference type="NCBI Taxonomy" id="1629725"/>
    <lineage>
        <taxon>Eukaryota</taxon>
        <taxon>Metazoa</taxon>
        <taxon>Ecdysozoa</taxon>
        <taxon>Arthropoda</taxon>
        <taxon>Hexapoda</taxon>
        <taxon>Insecta</taxon>
        <taxon>Pterygota</taxon>
        <taxon>Neoptera</taxon>
        <taxon>Endopterygota</taxon>
        <taxon>Coleoptera</taxon>
        <taxon>Polyphaga</taxon>
        <taxon>Scarabaeiformia</taxon>
        <taxon>Scarabaeidae</taxon>
        <taxon>Dynastinae</taxon>
        <taxon>Oryctes</taxon>
    </lineage>
</organism>
<keyword evidence="4" id="KW-0862">Zinc</keyword>
<evidence type="ECO:0000313" key="8">
    <source>
        <dbReference type="EMBL" id="KRT81805.1"/>
    </source>
</evidence>
<feature type="compositionally biased region" description="Low complexity" evidence="6">
    <location>
        <begin position="610"/>
        <end position="633"/>
    </location>
</feature>
<dbReference type="PROSITE" id="PS52027">
    <property type="entry name" value="ZF_C2HC_C3H"/>
    <property type="match status" value="2"/>
</dbReference>
<evidence type="ECO:0000256" key="4">
    <source>
        <dbReference type="ARBA" id="ARBA00022833"/>
    </source>
</evidence>
<feature type="compositionally biased region" description="Low complexity" evidence="6">
    <location>
        <begin position="384"/>
        <end position="394"/>
    </location>
</feature>
<keyword evidence="3 5" id="KW-0863">Zinc-finger</keyword>
<evidence type="ECO:0000259" key="7">
    <source>
        <dbReference type="PROSITE" id="PS52027"/>
    </source>
</evidence>
<dbReference type="InterPro" id="IPR026319">
    <property type="entry name" value="ZC2HC1A/B-like"/>
</dbReference>
<evidence type="ECO:0000256" key="1">
    <source>
        <dbReference type="ARBA" id="ARBA00022723"/>
    </source>
</evidence>
<feature type="region of interest" description="Disordered" evidence="6">
    <location>
        <begin position="737"/>
        <end position="822"/>
    </location>
</feature>
<feature type="compositionally biased region" description="Basic and acidic residues" evidence="6">
    <location>
        <begin position="737"/>
        <end position="747"/>
    </location>
</feature>
<evidence type="ECO:0000256" key="3">
    <source>
        <dbReference type="ARBA" id="ARBA00022771"/>
    </source>
</evidence>
<feature type="region of interest" description="Disordered" evidence="6">
    <location>
        <begin position="359"/>
        <end position="426"/>
    </location>
</feature>
<dbReference type="OrthoDB" id="10066537at2759"/>
<sequence length="856" mass="95850">MLNKLPSSLFPWKHNKTKTPMTTLAIEQHQTMEDEEAGTSLELELLPCVICGRTFLPAPLAKHTRVCERNATRKRKIFDSLKQRVEGTDLAPFHQKSYLKKSDASPLPKSEARQSKWKEKHIELVNAIRAAKGTSSSMPSTLGKRSSTTLGTPTHERCPSCDRQFGPKAFDRHVEWCKEKKTTIHKSPASVLLAKERLEARTKYKVPPLIKSRRALTREKYSPQTNSRSEAVVNAKSVSACTLDRSPSVRRSENPLNSRKSADKMADGGSGQVEQNVEKIIKEKVEKTAVDSAVKMVQSEKNLAKEVKKAGEPVKSHLNKLATNHINNNNAASNNTNDYNPFVLAERQLMELLECDDYKTTPAPPPTTVQNTPRPHTSNTANITTSKKATSKSPTQKKKTIKSANPKLQTQSRAKTNKPAVPKRASVIDPPVDFRDRLSMLTDDFDAIENMINSSYSQDDNEKMFYSKADNNSFSLNAILSQKLYSDDISIIDPRLINENDNLSIPESLHIDDSSPTLILDNSYFELGNGYDDIDHFSQNFDTKMSTIEPNFSEIKLTQSISMYDDEKFLESGNIDEFVIALSESSVDTNFTVKKSSNKNASKVKKTVKSSKLPKSVEKSNASQNSSYGYSSSAKDRKKNNLASLKRSISLLDPVQKPKPLKNKQDVQNYFNEQELKSPTKVEKGLLCGKIEAPPNTAKLPEDDLFVPKAEELFSVDDEMYEEYKKYEEMYLKEKEEKLKKEERRTSDGQSALLTASEDDDSQQQIFKMSGDSAYGSLNRKAPKVRARSTKLTPLDSQRNLAEDSPNSSSSESSPVIPSTPPSIPKMSKFCHECGNRYPVNSAKFCVECGVKRLVL</sequence>
<dbReference type="Gene3D" id="3.30.160.60">
    <property type="entry name" value="Classic Zinc Finger"/>
    <property type="match status" value="1"/>
</dbReference>
<name>A0A0T6B409_9SCAR</name>
<feature type="compositionally biased region" description="Polar residues" evidence="6">
    <location>
        <begin position="133"/>
        <end position="152"/>
    </location>
</feature>
<evidence type="ECO:0000256" key="5">
    <source>
        <dbReference type="PROSITE-ProRule" id="PRU01371"/>
    </source>
</evidence>
<feature type="region of interest" description="Disordered" evidence="6">
    <location>
        <begin position="133"/>
        <end position="158"/>
    </location>
</feature>
<feature type="region of interest" description="Disordered" evidence="6">
    <location>
        <begin position="596"/>
        <end position="638"/>
    </location>
</feature>
<proteinExistence type="predicted"/>
<evidence type="ECO:0000313" key="9">
    <source>
        <dbReference type="Proteomes" id="UP000051574"/>
    </source>
</evidence>
<reference evidence="8 9" key="1">
    <citation type="submission" date="2015-09" db="EMBL/GenBank/DDBJ databases">
        <title>Draft genome of the scarab beetle Oryctes borbonicus.</title>
        <authorList>
            <person name="Meyer J.M."/>
            <person name="Markov G.V."/>
            <person name="Baskaran P."/>
            <person name="Herrmann M."/>
            <person name="Sommer R.J."/>
            <person name="Roedelsperger C."/>
        </authorList>
    </citation>
    <scope>NUCLEOTIDE SEQUENCE [LARGE SCALE GENOMIC DNA]</scope>
    <source>
        <strain evidence="8">OB123</strain>
        <tissue evidence="8">Whole animal</tissue>
    </source>
</reference>
<dbReference type="Pfam" id="PF13913">
    <property type="entry name" value="zf-C2HC_2"/>
    <property type="match status" value="2"/>
</dbReference>
<feature type="region of interest" description="Disordered" evidence="6">
    <location>
        <begin position="243"/>
        <end position="272"/>
    </location>
</feature>
<dbReference type="GO" id="GO:0008270">
    <property type="term" value="F:zinc ion binding"/>
    <property type="evidence" value="ECO:0007669"/>
    <property type="project" value="UniProtKB-KW"/>
</dbReference>
<evidence type="ECO:0000256" key="2">
    <source>
        <dbReference type="ARBA" id="ARBA00022737"/>
    </source>
</evidence>
<evidence type="ECO:0000256" key="6">
    <source>
        <dbReference type="SAM" id="MobiDB-lite"/>
    </source>
</evidence>
<comment type="caution">
    <text evidence="8">The sequence shown here is derived from an EMBL/GenBank/DDBJ whole genome shotgun (WGS) entry which is preliminary data.</text>
</comment>
<feature type="domain" description="C2HC/C3H-type" evidence="7">
    <location>
        <begin position="44"/>
        <end position="73"/>
    </location>
</feature>
<dbReference type="PANTHER" id="PTHR13555">
    <property type="entry name" value="C2H2 ZINC FINGER CGI-62-RELATED"/>
    <property type="match status" value="1"/>
</dbReference>
<dbReference type="Proteomes" id="UP000051574">
    <property type="component" value="Unassembled WGS sequence"/>
</dbReference>
<feature type="domain" description="C2HC/C3H-type" evidence="7">
    <location>
        <begin position="154"/>
        <end position="183"/>
    </location>
</feature>
<gene>
    <name evidence="8" type="ORF">AMK59_5554</name>
</gene>
<feature type="compositionally biased region" description="Low complexity" evidence="6">
    <location>
        <begin position="805"/>
        <end position="817"/>
    </location>
</feature>
<feature type="compositionally biased region" description="Polar residues" evidence="6">
    <location>
        <begin position="368"/>
        <end position="383"/>
    </location>
</feature>
<keyword evidence="9" id="KW-1185">Reference proteome</keyword>
<feature type="compositionally biased region" description="Polar residues" evidence="6">
    <location>
        <begin position="790"/>
        <end position="800"/>
    </location>
</feature>
<dbReference type="PANTHER" id="PTHR13555:SF5">
    <property type="entry name" value="ZINC-FINGER OF A C2HC-TYPE"/>
    <property type="match status" value="1"/>
</dbReference>
<dbReference type="InterPro" id="IPR049899">
    <property type="entry name" value="Znf_C2HC_C3H"/>
</dbReference>
<keyword evidence="2" id="KW-0677">Repeat</keyword>